<gene>
    <name evidence="1" type="ORF">CPB84DRAFT_1688853</name>
</gene>
<dbReference type="Proteomes" id="UP000724874">
    <property type="component" value="Unassembled WGS sequence"/>
</dbReference>
<keyword evidence="2" id="KW-1185">Reference proteome</keyword>
<accession>A0A9P5NDJ9</accession>
<organism evidence="1 2">
    <name type="scientific">Gymnopilus junonius</name>
    <name type="common">Spectacular rustgill mushroom</name>
    <name type="synonym">Gymnopilus spectabilis subsp. junonius</name>
    <dbReference type="NCBI Taxonomy" id="109634"/>
    <lineage>
        <taxon>Eukaryota</taxon>
        <taxon>Fungi</taxon>
        <taxon>Dikarya</taxon>
        <taxon>Basidiomycota</taxon>
        <taxon>Agaricomycotina</taxon>
        <taxon>Agaricomycetes</taxon>
        <taxon>Agaricomycetidae</taxon>
        <taxon>Agaricales</taxon>
        <taxon>Agaricineae</taxon>
        <taxon>Hymenogastraceae</taxon>
        <taxon>Gymnopilus</taxon>
    </lineage>
</organism>
<dbReference type="AlphaFoldDB" id="A0A9P5NDJ9"/>
<name>A0A9P5NDJ9_GYMJU</name>
<proteinExistence type="predicted"/>
<dbReference type="EMBL" id="JADNYJ010000174">
    <property type="protein sequence ID" value="KAF8877156.1"/>
    <property type="molecule type" value="Genomic_DNA"/>
</dbReference>
<evidence type="ECO:0000313" key="2">
    <source>
        <dbReference type="Proteomes" id="UP000724874"/>
    </source>
</evidence>
<feature type="non-terminal residue" evidence="1">
    <location>
        <position position="179"/>
    </location>
</feature>
<protein>
    <submittedName>
        <fullName evidence="1">Uncharacterized protein</fullName>
    </submittedName>
</protein>
<dbReference type="OrthoDB" id="3254233at2759"/>
<sequence length="179" mass="19927">MAADWSEIVVPLPSPPAVELDDPIVNKTVKDHPDLFKITTPIKVDVLRELLKGHPNTPFIESILIGLTDGFWPWANTHKFGYPTMHDAQQPGTTSEDPEHCSFLEWQANTEEEKGWFSHPFGSDLLPGMYCMPVHAVPKPDGSDFHLITDQSVGDFSVNSMIDGDNVPTYPLDNLTQFG</sequence>
<evidence type="ECO:0000313" key="1">
    <source>
        <dbReference type="EMBL" id="KAF8877156.1"/>
    </source>
</evidence>
<comment type="caution">
    <text evidence="1">The sequence shown here is derived from an EMBL/GenBank/DDBJ whole genome shotgun (WGS) entry which is preliminary data.</text>
</comment>
<reference evidence="1" key="1">
    <citation type="submission" date="2020-11" db="EMBL/GenBank/DDBJ databases">
        <authorList>
            <consortium name="DOE Joint Genome Institute"/>
            <person name="Ahrendt S."/>
            <person name="Riley R."/>
            <person name="Andreopoulos W."/>
            <person name="LaButti K."/>
            <person name="Pangilinan J."/>
            <person name="Ruiz-duenas F.J."/>
            <person name="Barrasa J.M."/>
            <person name="Sanchez-Garcia M."/>
            <person name="Camarero S."/>
            <person name="Miyauchi S."/>
            <person name="Serrano A."/>
            <person name="Linde D."/>
            <person name="Babiker R."/>
            <person name="Drula E."/>
            <person name="Ayuso-Fernandez I."/>
            <person name="Pacheco R."/>
            <person name="Padilla G."/>
            <person name="Ferreira P."/>
            <person name="Barriuso J."/>
            <person name="Kellner H."/>
            <person name="Castanera R."/>
            <person name="Alfaro M."/>
            <person name="Ramirez L."/>
            <person name="Pisabarro A.G."/>
            <person name="Kuo A."/>
            <person name="Tritt A."/>
            <person name="Lipzen A."/>
            <person name="He G."/>
            <person name="Yan M."/>
            <person name="Ng V."/>
            <person name="Cullen D."/>
            <person name="Martin F."/>
            <person name="Rosso M.-N."/>
            <person name="Henrissat B."/>
            <person name="Hibbett D."/>
            <person name="Martinez A.T."/>
            <person name="Grigoriev I.V."/>
        </authorList>
    </citation>
    <scope>NUCLEOTIDE SEQUENCE</scope>
    <source>
        <strain evidence="1">AH 44721</strain>
    </source>
</reference>